<dbReference type="Proteomes" id="UP000054226">
    <property type="component" value="Unassembled WGS sequence"/>
</dbReference>
<accession>M2ZZE8</accession>
<comment type="caution">
    <text evidence="1">The sequence shown here is derived from an EMBL/GenBank/DDBJ whole genome shotgun (WGS) entry which is preliminary data.</text>
</comment>
<name>M2ZZE8_9PSEU</name>
<keyword evidence="2" id="KW-1185">Reference proteome</keyword>
<protein>
    <submittedName>
        <fullName evidence="1">Uncharacterized protein</fullName>
    </submittedName>
</protein>
<gene>
    <name evidence="1" type="ORF">H074_00272</name>
</gene>
<evidence type="ECO:0000313" key="1">
    <source>
        <dbReference type="EMBL" id="EME65684.1"/>
    </source>
</evidence>
<sequence length="97" mass="10445">MVEWGGRLLGYVELVFRGEAVDQVDDAFADDRFEHGDAPGRERPDVVRAHPACVVSASSASGWAGVCVIEPERVSSSVKIRLTSSCLVAGHMSSRRS</sequence>
<organism evidence="1 2">
    <name type="scientific">Amycolatopsis decaplanina DSM 44594</name>
    <dbReference type="NCBI Taxonomy" id="1284240"/>
    <lineage>
        <taxon>Bacteria</taxon>
        <taxon>Bacillati</taxon>
        <taxon>Actinomycetota</taxon>
        <taxon>Actinomycetes</taxon>
        <taxon>Pseudonocardiales</taxon>
        <taxon>Pseudonocardiaceae</taxon>
        <taxon>Amycolatopsis</taxon>
    </lineage>
</organism>
<dbReference type="EMBL" id="AOHO01000012">
    <property type="protein sequence ID" value="EME65684.1"/>
    <property type="molecule type" value="Genomic_DNA"/>
</dbReference>
<reference evidence="1 2" key="1">
    <citation type="journal article" date="2013" name="Genome Announc.">
        <title>Draft Genome Sequence of Amycolatopsis decaplanina Strain DSM 44594T.</title>
        <authorList>
            <person name="Kaur N."/>
            <person name="Kumar S."/>
            <person name="Bala M."/>
            <person name="Raghava G.P."/>
            <person name="Mayilraj S."/>
        </authorList>
    </citation>
    <scope>NUCLEOTIDE SEQUENCE [LARGE SCALE GENOMIC DNA]</scope>
    <source>
        <strain evidence="1 2">DSM 44594</strain>
    </source>
</reference>
<evidence type="ECO:0000313" key="2">
    <source>
        <dbReference type="Proteomes" id="UP000054226"/>
    </source>
</evidence>
<proteinExistence type="predicted"/>
<dbReference type="AlphaFoldDB" id="M2ZZE8"/>